<protein>
    <submittedName>
        <fullName evidence="1">Uncharacterized protein</fullName>
    </submittedName>
</protein>
<sequence>MMISPITYVDMEAQNSNIQTNVQLRVVSPPALAGCKGGKLTLHRHRHDDYYHRYTEPMHWQSAIEQNAIRYRFLMIGLMTQSTCLLPPFLFASTVLSKFENANDKQTNAHSSDKCK</sequence>
<organism evidence="1 2">
    <name type="scientific">Glossina palpalis gambiensis</name>
    <dbReference type="NCBI Taxonomy" id="67801"/>
    <lineage>
        <taxon>Eukaryota</taxon>
        <taxon>Metazoa</taxon>
        <taxon>Ecdysozoa</taxon>
        <taxon>Arthropoda</taxon>
        <taxon>Hexapoda</taxon>
        <taxon>Insecta</taxon>
        <taxon>Pterygota</taxon>
        <taxon>Neoptera</taxon>
        <taxon>Endopterygota</taxon>
        <taxon>Diptera</taxon>
        <taxon>Brachycera</taxon>
        <taxon>Muscomorpha</taxon>
        <taxon>Hippoboscoidea</taxon>
        <taxon>Glossinidae</taxon>
        <taxon>Glossina</taxon>
    </lineage>
</organism>
<evidence type="ECO:0000313" key="1">
    <source>
        <dbReference type="EnsemblMetazoa" id="GPPI022428-PA"/>
    </source>
</evidence>
<evidence type="ECO:0000313" key="2">
    <source>
        <dbReference type="Proteomes" id="UP000092460"/>
    </source>
</evidence>
<keyword evidence="2" id="KW-1185">Reference proteome</keyword>
<dbReference type="EnsemblMetazoa" id="GPPI022428-RA">
    <property type="protein sequence ID" value="GPPI022428-PA"/>
    <property type="gene ID" value="GPPI022428"/>
</dbReference>
<dbReference type="EMBL" id="JXJN01010025">
    <property type="status" value="NOT_ANNOTATED_CDS"/>
    <property type="molecule type" value="Genomic_DNA"/>
</dbReference>
<name>A0A1B0B8P9_9MUSC</name>
<accession>A0A1B0B8P9</accession>
<dbReference type="VEuPathDB" id="VectorBase:GPPI022428"/>
<dbReference type="AlphaFoldDB" id="A0A1B0B8P9"/>
<dbReference type="Proteomes" id="UP000092460">
    <property type="component" value="Unassembled WGS sequence"/>
</dbReference>
<reference evidence="2" key="1">
    <citation type="submission" date="2015-01" db="EMBL/GenBank/DDBJ databases">
        <authorList>
            <person name="Aksoy S."/>
            <person name="Warren W."/>
            <person name="Wilson R.K."/>
        </authorList>
    </citation>
    <scope>NUCLEOTIDE SEQUENCE [LARGE SCALE GENOMIC DNA]</scope>
    <source>
        <strain evidence="2">IAEA</strain>
    </source>
</reference>
<proteinExistence type="predicted"/>
<reference evidence="1" key="2">
    <citation type="submission" date="2020-05" db="UniProtKB">
        <authorList>
            <consortium name="EnsemblMetazoa"/>
        </authorList>
    </citation>
    <scope>IDENTIFICATION</scope>
    <source>
        <strain evidence="1">IAEA</strain>
    </source>
</reference>